<dbReference type="AlphaFoldDB" id="A0A151KTV3"/>
<evidence type="ECO:0000256" key="2">
    <source>
        <dbReference type="ARBA" id="ARBA00022692"/>
    </source>
</evidence>
<accession>A0A151KTV3</accession>
<evidence type="ECO:0000256" key="3">
    <source>
        <dbReference type="ARBA" id="ARBA00022870"/>
    </source>
</evidence>
<dbReference type="Proteomes" id="UP000075346">
    <property type="component" value="Unassembled WGS sequence"/>
</dbReference>
<evidence type="ECO:0000313" key="8">
    <source>
        <dbReference type="Proteomes" id="UP000075346"/>
    </source>
</evidence>
<evidence type="ECO:0000256" key="5">
    <source>
        <dbReference type="ARBA" id="ARBA00023136"/>
    </source>
</evidence>
<organism evidence="7 8">
    <name type="scientific">Vibrio cidicii</name>
    <dbReference type="NCBI Taxonomy" id="1763883"/>
    <lineage>
        <taxon>Bacteria</taxon>
        <taxon>Pseudomonadati</taxon>
        <taxon>Pseudomonadota</taxon>
        <taxon>Gammaproteobacteria</taxon>
        <taxon>Vibrionales</taxon>
        <taxon>Vibrionaceae</taxon>
        <taxon>Vibrio</taxon>
    </lineage>
</organism>
<name>A0A151KTV3_9VIBR</name>
<proteinExistence type="predicted"/>
<evidence type="ECO:0000256" key="6">
    <source>
        <dbReference type="SAM" id="Phobius"/>
    </source>
</evidence>
<dbReference type="RefSeq" id="WP_061898043.1">
    <property type="nucleotide sequence ID" value="NZ_LOBR01000110.1"/>
</dbReference>
<keyword evidence="4 6" id="KW-1133">Transmembrane helix</keyword>
<gene>
    <name evidence="7" type="ORF">ATY37_06525</name>
</gene>
<dbReference type="InterPro" id="IPR035210">
    <property type="entry name" value="DUF5455"/>
</dbReference>
<reference evidence="8" key="1">
    <citation type="submission" date="2015-12" db="EMBL/GenBank/DDBJ databases">
        <authorList>
            <person name="Shamseldin A."/>
            <person name="Moawad H."/>
            <person name="Abd El-Rahim W.M."/>
            <person name="Sadowsky M.J."/>
        </authorList>
    </citation>
    <scope>NUCLEOTIDE SEQUENCE [LARGE SCALE GENOMIC DNA]</scope>
    <source>
        <strain evidence="8">2538-88</strain>
    </source>
</reference>
<evidence type="ECO:0000256" key="1">
    <source>
        <dbReference type="ARBA" id="ARBA00004551"/>
    </source>
</evidence>
<feature type="transmembrane region" description="Helical" evidence="6">
    <location>
        <begin position="6"/>
        <end position="36"/>
    </location>
</feature>
<sequence>MPIPLIPAVAAIAGATVTTAISTVIATAVSVIGGFVVRFFTARVGTRLIALGLIASIAGAGIVATIEIVSQLRVITPPQWSQAISLVVPDNSAFSVWTIVACKIVRWAYAWKFYVIEKLSG</sequence>
<feature type="transmembrane region" description="Helical" evidence="6">
    <location>
        <begin position="48"/>
        <end position="72"/>
    </location>
</feature>
<dbReference type="GO" id="GO:0033644">
    <property type="term" value="C:host cell membrane"/>
    <property type="evidence" value="ECO:0007669"/>
    <property type="project" value="UniProtKB-SubCell"/>
</dbReference>
<comment type="subcellular location">
    <subcellularLocation>
        <location evidence="1">Host membrane</location>
    </subcellularLocation>
</comment>
<evidence type="ECO:0000313" key="7">
    <source>
        <dbReference type="EMBL" id="KYN81826.1"/>
    </source>
</evidence>
<keyword evidence="5 6" id="KW-0472">Membrane</keyword>
<keyword evidence="2 6" id="KW-0812">Transmembrane</keyword>
<protein>
    <submittedName>
        <fullName evidence="7">Uncharacterized protein</fullName>
    </submittedName>
</protein>
<keyword evidence="3" id="KW-1043">Host membrane</keyword>
<dbReference type="Pfam" id="PF17537">
    <property type="entry name" value="DUF5455"/>
    <property type="match status" value="1"/>
</dbReference>
<evidence type="ECO:0000256" key="4">
    <source>
        <dbReference type="ARBA" id="ARBA00022989"/>
    </source>
</evidence>
<dbReference type="EMBL" id="LOBR01000110">
    <property type="protein sequence ID" value="KYN81826.1"/>
    <property type="molecule type" value="Genomic_DNA"/>
</dbReference>
<comment type="caution">
    <text evidence="7">The sequence shown here is derived from an EMBL/GenBank/DDBJ whole genome shotgun (WGS) entry which is preliminary data.</text>
</comment>